<dbReference type="Proteomes" id="UP001064048">
    <property type="component" value="Chromosome 15"/>
</dbReference>
<protein>
    <submittedName>
        <fullName evidence="1">Uncharacterized protein</fullName>
    </submittedName>
</protein>
<sequence length="119" mass="12877">MGESRYTLADVRACNGRSGAPVWIIYKDSVYDVTSYLNQHPGGDVISEEAGTDATRAFDDVGHSPDAKTILAKFKIGEIIEEEKVYDANGKKKKKVVQVKPDNEGGRSCLNIVTCGLVG</sequence>
<name>A0ACC0KW27_CHOFU</name>
<gene>
    <name evidence="1" type="ORF">MSG28_009074</name>
</gene>
<organism evidence="1 2">
    <name type="scientific">Choristoneura fumiferana</name>
    <name type="common">Spruce budworm moth</name>
    <name type="synonym">Archips fumiferana</name>
    <dbReference type="NCBI Taxonomy" id="7141"/>
    <lineage>
        <taxon>Eukaryota</taxon>
        <taxon>Metazoa</taxon>
        <taxon>Ecdysozoa</taxon>
        <taxon>Arthropoda</taxon>
        <taxon>Hexapoda</taxon>
        <taxon>Insecta</taxon>
        <taxon>Pterygota</taxon>
        <taxon>Neoptera</taxon>
        <taxon>Endopterygota</taxon>
        <taxon>Lepidoptera</taxon>
        <taxon>Glossata</taxon>
        <taxon>Ditrysia</taxon>
        <taxon>Tortricoidea</taxon>
        <taxon>Tortricidae</taxon>
        <taxon>Tortricinae</taxon>
        <taxon>Choristoneura</taxon>
    </lineage>
</organism>
<proteinExistence type="predicted"/>
<comment type="caution">
    <text evidence="1">The sequence shown here is derived from an EMBL/GenBank/DDBJ whole genome shotgun (WGS) entry which is preliminary data.</text>
</comment>
<evidence type="ECO:0000313" key="1">
    <source>
        <dbReference type="EMBL" id="KAI8440734.1"/>
    </source>
</evidence>
<reference evidence="1 2" key="1">
    <citation type="journal article" date="2022" name="Genome Biol. Evol.">
        <title>The Spruce Budworm Genome: Reconstructing the Evolutionary History of Antifreeze Proteins.</title>
        <authorList>
            <person name="Beliveau C."/>
            <person name="Gagne P."/>
            <person name="Picq S."/>
            <person name="Vernygora O."/>
            <person name="Keeling C.I."/>
            <person name="Pinkney K."/>
            <person name="Doucet D."/>
            <person name="Wen F."/>
            <person name="Johnston J.S."/>
            <person name="Maaroufi H."/>
            <person name="Boyle B."/>
            <person name="Laroche J."/>
            <person name="Dewar K."/>
            <person name="Juretic N."/>
            <person name="Blackburn G."/>
            <person name="Nisole A."/>
            <person name="Brunet B."/>
            <person name="Brandao M."/>
            <person name="Lumley L."/>
            <person name="Duan J."/>
            <person name="Quan G."/>
            <person name="Lucarotti C.J."/>
            <person name="Roe A.D."/>
            <person name="Sperling F.A.H."/>
            <person name="Levesque R.C."/>
            <person name="Cusson M."/>
        </authorList>
    </citation>
    <scope>NUCLEOTIDE SEQUENCE [LARGE SCALE GENOMIC DNA]</scope>
    <source>
        <strain evidence="1">Glfc:IPQL:Cfum</strain>
    </source>
</reference>
<keyword evidence="2" id="KW-1185">Reference proteome</keyword>
<accession>A0ACC0KW27</accession>
<evidence type="ECO:0000313" key="2">
    <source>
        <dbReference type="Proteomes" id="UP001064048"/>
    </source>
</evidence>
<dbReference type="EMBL" id="CM046115">
    <property type="protein sequence ID" value="KAI8440734.1"/>
    <property type="molecule type" value="Genomic_DNA"/>
</dbReference>